<reference evidence="3" key="4">
    <citation type="submission" date="2022-09" db="EMBL/GenBank/DDBJ databases">
        <title>Rouxiella aceris sp. nov., isolated from tree sap and emended description of the genus Rhouxiella.</title>
        <authorList>
            <person name="Kim I.S."/>
        </authorList>
    </citation>
    <scope>NUCLEOTIDE SEQUENCE</scope>
    <source>
        <strain evidence="3">SAP-2</strain>
    </source>
</reference>
<keyword evidence="5" id="KW-1185">Reference proteome</keyword>
<sequence length="251" mass="28894">MKIFIISLLGQYERRRQILEQCHQLKLDVEIFDAVDGASLHQTSLVQQAVNFPECMLTVGEVGCALSHRAVYQRMIDEDLPFALILEDDARIDSRLEKVLNQIELNTESTDENIYLLTPPESYYKNKKTVLGGTVEFYQVSEASCAMGYVVSQGAARTLISANTPVRWESDHWTLFKMIYGINLFCQIPHIVNNGDKNSVTSTIEQDRDGNRSKRGAYRHAEQRKIRFYQFKRLKKVLMNKVNTKTNYSPF</sequence>
<reference evidence="4 5" key="2">
    <citation type="journal article" date="2017" name="Int. J. Syst. Evol. Microbiol.">
        <title>Rouxiella badensis sp. nov. and Rouxiella silvae sp. nov. isolated from peat bog soil in Germany and emendation of the genus description.</title>
        <authorList>
            <person name="Le Fleche-Mateos A."/>
            <person name="Kugler J.H."/>
            <person name="Hansen S.H."/>
            <person name="Syldatk C."/>
            <person name="Hausmann R."/>
            <person name="Lomprez F."/>
            <person name="Vandenbogaert M."/>
            <person name="Manuguerra J.C."/>
            <person name="Grimont P.A."/>
        </authorList>
    </citation>
    <scope>NUCLEOTIDE SEQUENCE [LARGE SCALE GENOMIC DNA]</scope>
    <source>
        <strain evidence="4 5">213</strain>
    </source>
</reference>
<dbReference type="AlphaFoldDB" id="A0AA40X337"/>
<evidence type="ECO:0000313" key="3">
    <source>
        <dbReference type="EMBL" id="MBF6637307.1"/>
    </source>
</evidence>
<dbReference type="Pfam" id="PF01755">
    <property type="entry name" value="Glyco_transf_25"/>
    <property type="match status" value="1"/>
</dbReference>
<protein>
    <submittedName>
        <fullName evidence="3">Glycosyltransferase family 25 protein</fullName>
    </submittedName>
</protein>
<dbReference type="Proteomes" id="UP000705283">
    <property type="component" value="Unassembled WGS sequence"/>
</dbReference>
<evidence type="ECO:0000256" key="1">
    <source>
        <dbReference type="SAM" id="MobiDB-lite"/>
    </source>
</evidence>
<dbReference type="RefSeq" id="WP_055771855.1">
    <property type="nucleotide sequence ID" value="NZ_CBCSCF010000001.1"/>
</dbReference>
<accession>A0AA40X337</accession>
<dbReference type="CDD" id="cd06532">
    <property type="entry name" value="Glyco_transf_25"/>
    <property type="match status" value="1"/>
</dbReference>
<dbReference type="EMBL" id="JADMKS010000004">
    <property type="protein sequence ID" value="MBF6637307.1"/>
    <property type="molecule type" value="Genomic_DNA"/>
</dbReference>
<dbReference type="Proteomes" id="UP000192722">
    <property type="component" value="Unassembled WGS sequence"/>
</dbReference>
<dbReference type="InterPro" id="IPR002654">
    <property type="entry name" value="Glyco_trans_25"/>
</dbReference>
<evidence type="ECO:0000313" key="4">
    <source>
        <dbReference type="EMBL" id="ORJ19901.1"/>
    </source>
</evidence>
<reference evidence="4" key="1">
    <citation type="submission" date="2016-12" db="EMBL/GenBank/DDBJ databases">
        <authorList>
            <person name="Le Fleche-Mateos A."/>
        </authorList>
    </citation>
    <scope>NUCLEOTIDE SEQUENCE</scope>
    <source>
        <strain evidence="4">213</strain>
    </source>
</reference>
<evidence type="ECO:0000313" key="5">
    <source>
        <dbReference type="Proteomes" id="UP000192722"/>
    </source>
</evidence>
<dbReference type="EMBL" id="MRWD01000046">
    <property type="protein sequence ID" value="ORJ19901.1"/>
    <property type="molecule type" value="Genomic_DNA"/>
</dbReference>
<gene>
    <name evidence="4" type="ORF">BS639_17600</name>
    <name evidence="3" type="ORF">ITX54_11635</name>
</gene>
<evidence type="ECO:0000313" key="6">
    <source>
        <dbReference type="Proteomes" id="UP000705283"/>
    </source>
</evidence>
<proteinExistence type="predicted"/>
<organism evidence="3 6">
    <name type="scientific">Rouxiella silvae</name>
    <dbReference type="NCBI Taxonomy" id="1646373"/>
    <lineage>
        <taxon>Bacteria</taxon>
        <taxon>Pseudomonadati</taxon>
        <taxon>Pseudomonadota</taxon>
        <taxon>Gammaproteobacteria</taxon>
        <taxon>Enterobacterales</taxon>
        <taxon>Yersiniaceae</taxon>
        <taxon>Rouxiella</taxon>
    </lineage>
</organism>
<comment type="caution">
    <text evidence="3">The sequence shown here is derived from an EMBL/GenBank/DDBJ whole genome shotgun (WGS) entry which is preliminary data.</text>
</comment>
<name>A0AA40X337_9GAMM</name>
<reference evidence="3" key="3">
    <citation type="submission" date="2020-11" db="EMBL/GenBank/DDBJ databases">
        <authorList>
            <person name="Lee S.D."/>
        </authorList>
    </citation>
    <scope>NUCLEOTIDE SEQUENCE</scope>
    <source>
        <strain evidence="3">SAP-2</strain>
    </source>
</reference>
<evidence type="ECO:0000259" key="2">
    <source>
        <dbReference type="Pfam" id="PF01755"/>
    </source>
</evidence>
<feature type="domain" description="Glycosyl transferase family 25" evidence="2">
    <location>
        <begin position="2"/>
        <end position="172"/>
    </location>
</feature>
<feature type="region of interest" description="Disordered" evidence="1">
    <location>
        <begin position="197"/>
        <end position="217"/>
    </location>
</feature>